<name>A0A8H7TEF0_9HELO</name>
<dbReference type="Gene3D" id="3.30.200.160">
    <property type="entry name" value="TFIIIC, subcomplex tauA, subunit Sfc1, barrel domain"/>
    <property type="match status" value="1"/>
</dbReference>
<feature type="compositionally biased region" description="Polar residues" evidence="5">
    <location>
        <begin position="111"/>
        <end position="121"/>
    </location>
</feature>
<proteinExistence type="predicted"/>
<evidence type="ECO:0000256" key="2">
    <source>
        <dbReference type="ARBA" id="ARBA00023125"/>
    </source>
</evidence>
<dbReference type="EMBL" id="JAFJYH010000136">
    <property type="protein sequence ID" value="KAG4418132.1"/>
    <property type="molecule type" value="Genomic_DNA"/>
</dbReference>
<dbReference type="InterPro" id="IPR019136">
    <property type="entry name" value="TF_IIIC_su-5_HTH"/>
</dbReference>
<dbReference type="PANTHER" id="PTHR13230:SF5">
    <property type="entry name" value="GENERAL TRANSCRIPTION FACTOR 3C POLYPEPTIDE 5"/>
    <property type="match status" value="1"/>
</dbReference>
<feature type="compositionally biased region" description="Polar residues" evidence="5">
    <location>
        <begin position="545"/>
        <end position="556"/>
    </location>
</feature>
<feature type="compositionally biased region" description="Acidic residues" evidence="5">
    <location>
        <begin position="745"/>
        <end position="756"/>
    </location>
</feature>
<feature type="region of interest" description="Disordered" evidence="5">
    <location>
        <begin position="92"/>
        <end position="137"/>
    </location>
</feature>
<dbReference type="OrthoDB" id="5598268at2759"/>
<dbReference type="Proteomes" id="UP000664132">
    <property type="component" value="Unassembled WGS sequence"/>
</dbReference>
<comment type="subcellular location">
    <subcellularLocation>
        <location evidence="1">Nucleus</location>
    </subcellularLocation>
</comment>
<comment type="caution">
    <text evidence="8">The sequence shown here is derived from an EMBL/GenBank/DDBJ whole genome shotgun (WGS) entry which is preliminary data.</text>
</comment>
<dbReference type="GO" id="GO:0001002">
    <property type="term" value="F:RNA polymerase III type 1 promoter sequence-specific DNA binding"/>
    <property type="evidence" value="ECO:0007669"/>
    <property type="project" value="TreeGrafter"/>
</dbReference>
<dbReference type="Pfam" id="PF17682">
    <property type="entry name" value="Tau95_N"/>
    <property type="match status" value="1"/>
</dbReference>
<feature type="domain" description="Transcription factor IIIC subunit 5 HTH" evidence="6">
    <location>
        <begin position="215"/>
        <end position="362"/>
    </location>
</feature>
<dbReference type="GO" id="GO:0000127">
    <property type="term" value="C:transcription factor TFIIIC complex"/>
    <property type="evidence" value="ECO:0007669"/>
    <property type="project" value="InterPro"/>
</dbReference>
<feature type="compositionally biased region" description="Polar residues" evidence="5">
    <location>
        <begin position="684"/>
        <end position="695"/>
    </location>
</feature>
<feature type="compositionally biased region" description="Basic residues" evidence="5">
    <location>
        <begin position="557"/>
        <end position="568"/>
    </location>
</feature>
<feature type="domain" description="Transcription factor IIIC subunit Tfc1/Sfc1 triple barrel" evidence="7">
    <location>
        <begin position="26"/>
        <end position="175"/>
    </location>
</feature>
<evidence type="ECO:0000256" key="3">
    <source>
        <dbReference type="ARBA" id="ARBA00023163"/>
    </source>
</evidence>
<dbReference type="GO" id="GO:0001003">
    <property type="term" value="F:RNA polymerase III type 2 promoter sequence-specific DNA binding"/>
    <property type="evidence" value="ECO:0007669"/>
    <property type="project" value="TreeGrafter"/>
</dbReference>
<dbReference type="PANTHER" id="PTHR13230">
    <property type="entry name" value="GENERAL TRANSCRIPTION FACTOR IIIC, POLYPEPTIDE 5"/>
    <property type="match status" value="1"/>
</dbReference>
<feature type="compositionally biased region" description="Acidic residues" evidence="5">
    <location>
        <begin position="696"/>
        <end position="710"/>
    </location>
</feature>
<keyword evidence="4" id="KW-0539">Nucleus</keyword>
<keyword evidence="2" id="KW-0238">DNA-binding</keyword>
<evidence type="ECO:0000259" key="6">
    <source>
        <dbReference type="Pfam" id="PF09734"/>
    </source>
</evidence>
<evidence type="ECO:0000313" key="9">
    <source>
        <dbReference type="Proteomes" id="UP000664132"/>
    </source>
</evidence>
<organism evidence="8 9">
    <name type="scientific">Cadophora malorum</name>
    <dbReference type="NCBI Taxonomy" id="108018"/>
    <lineage>
        <taxon>Eukaryota</taxon>
        <taxon>Fungi</taxon>
        <taxon>Dikarya</taxon>
        <taxon>Ascomycota</taxon>
        <taxon>Pezizomycotina</taxon>
        <taxon>Leotiomycetes</taxon>
        <taxon>Helotiales</taxon>
        <taxon>Ploettnerulaceae</taxon>
        <taxon>Cadophora</taxon>
    </lineage>
</organism>
<dbReference type="InterPro" id="IPR041499">
    <property type="entry name" value="Tfc1/Sfc1_N"/>
</dbReference>
<dbReference type="GO" id="GO:0005634">
    <property type="term" value="C:nucleus"/>
    <property type="evidence" value="ECO:0007669"/>
    <property type="project" value="UniProtKB-SubCell"/>
</dbReference>
<evidence type="ECO:0000259" key="7">
    <source>
        <dbReference type="Pfam" id="PF17682"/>
    </source>
</evidence>
<keyword evidence="9" id="KW-1185">Reference proteome</keyword>
<keyword evidence="3" id="KW-0804">Transcription</keyword>
<dbReference type="AlphaFoldDB" id="A0A8H7TEF0"/>
<feature type="compositionally biased region" description="Polar residues" evidence="5">
    <location>
        <begin position="617"/>
        <end position="646"/>
    </location>
</feature>
<protein>
    <recommendedName>
        <fullName evidence="10">Transcription factor tau subunit sfc1</fullName>
    </recommendedName>
</protein>
<evidence type="ECO:0000256" key="4">
    <source>
        <dbReference type="ARBA" id="ARBA00023242"/>
    </source>
</evidence>
<feature type="region of interest" description="Disordered" evidence="5">
    <location>
        <begin position="539"/>
        <end position="756"/>
    </location>
</feature>
<evidence type="ECO:0000256" key="1">
    <source>
        <dbReference type="ARBA" id="ARBA00004123"/>
    </source>
</evidence>
<feature type="compositionally biased region" description="Low complexity" evidence="5">
    <location>
        <begin position="661"/>
        <end position="674"/>
    </location>
</feature>
<evidence type="ECO:0000313" key="8">
    <source>
        <dbReference type="EMBL" id="KAG4418132.1"/>
    </source>
</evidence>
<dbReference type="InterPro" id="IPR042536">
    <property type="entry name" value="TFIIIC_tauA_Sfc1"/>
</dbReference>
<reference evidence="8" key="1">
    <citation type="submission" date="2021-02" db="EMBL/GenBank/DDBJ databases">
        <title>Genome sequence Cadophora malorum strain M34.</title>
        <authorList>
            <person name="Stefanovic E."/>
            <person name="Vu D."/>
            <person name="Scully C."/>
            <person name="Dijksterhuis J."/>
            <person name="Roader J."/>
            <person name="Houbraken J."/>
        </authorList>
    </citation>
    <scope>NUCLEOTIDE SEQUENCE</scope>
    <source>
        <strain evidence="8">M34</strain>
    </source>
</reference>
<feature type="compositionally biased region" description="Acidic residues" evidence="5">
    <location>
        <begin position="718"/>
        <end position="731"/>
    </location>
</feature>
<gene>
    <name evidence="8" type="ORF">IFR04_008725</name>
</gene>
<feature type="compositionally biased region" description="Low complexity" evidence="5">
    <location>
        <begin position="573"/>
        <end position="607"/>
    </location>
</feature>
<dbReference type="InterPro" id="IPR040454">
    <property type="entry name" value="TF_IIIC_Tfc1/Sfc1"/>
</dbReference>
<feature type="compositionally biased region" description="Basic and acidic residues" evidence="5">
    <location>
        <begin position="732"/>
        <end position="744"/>
    </location>
</feature>
<evidence type="ECO:0008006" key="10">
    <source>
        <dbReference type="Google" id="ProtNLM"/>
    </source>
</evidence>
<dbReference type="GO" id="GO:0006384">
    <property type="term" value="P:transcription initiation at RNA polymerase III promoter"/>
    <property type="evidence" value="ECO:0007669"/>
    <property type="project" value="InterPro"/>
</dbReference>
<accession>A0A8H7TEF0</accession>
<dbReference type="Pfam" id="PF09734">
    <property type="entry name" value="Tau95"/>
    <property type="match status" value="1"/>
</dbReference>
<evidence type="ECO:0000256" key="5">
    <source>
        <dbReference type="SAM" id="MobiDB-lite"/>
    </source>
</evidence>
<sequence>MPKLSRGPARPKEAPIYQIAPREITAIEHPLIIQNLDNGLNTFGTNKPYERIMNSIDPEECVPLYLRHNDPMCVPILSHNAPTNNILLKITVPKRTGRKRKRGSQDPYEFNNASETATNPVASDPPEHTIGSVSRMDEPSQILRKLKDNMNNYKVEAVGEIRQSHRYRGMSDFHQSTSNTEFIPKFKDTVLTGRIEDIRKFKLDERRGWKPNEDIVPPPIMSSHALPFNWGWHQAVHLTQEQDAEGNRILINHSKPEKGGVIYLSHDVEEIPTEPDRDEPTDESIQELIATLKEAMKERPIWTRRSLLNRVGNVPGIYQFKQAIPFVGYQFKGGPWRDALIKFGVDPRTDPRYRQYQTFFFQFNDEAEKLEGEPWRDNRQNYNLSKEHGITHTSDDTHVFDGKKLTLDGKIWQVCDITVPLLVNLMEDAPYRDKCEILTDGWYCNGTIAKFKGIMKTKLVAVKARREVADSEFEPALAIPDIVPDKLSKLIPVPLPDLGLSQNALDEMTKQGLLSKSEATTIQRWFRNKKSYKARAERIRGVVNNDPNRPAPSSKNLKPKRKYVRKVKPIAEGGDAAADGADPDVVGPPSTLMSPAPAASTPASSDAVQHPPLFQHTEGQSSTAAQNQISVIPQPSSKSTPANATDESTDEPMDDALDHFTTLTSTPHTPRTATINREVDVEENTSLSNNMNASFDDQDDDDDDDIDSEDERNALASDLDDDDEDDGEDYFSDAREHQGRRSDEEGVGDEDDDVEE</sequence>